<evidence type="ECO:0008006" key="4">
    <source>
        <dbReference type="Google" id="ProtNLM"/>
    </source>
</evidence>
<evidence type="ECO:0000256" key="1">
    <source>
        <dbReference type="ARBA" id="ARBA00022649"/>
    </source>
</evidence>
<keyword evidence="1" id="KW-1277">Toxin-antitoxin system</keyword>
<comment type="caution">
    <text evidence="2">The sequence shown here is derived from an EMBL/GenBank/DDBJ whole genome shotgun (WGS) entry which is preliminary data.</text>
</comment>
<protein>
    <recommendedName>
        <fullName evidence="4">Plasmid stabilization system</fullName>
    </recommendedName>
</protein>
<gene>
    <name evidence="2" type="ORF">US31_C0005G0017</name>
</gene>
<dbReference type="Proteomes" id="UP000034508">
    <property type="component" value="Unassembled WGS sequence"/>
</dbReference>
<dbReference type="InterPro" id="IPR007712">
    <property type="entry name" value="RelE/ParE_toxin"/>
</dbReference>
<dbReference type="NCBIfam" id="TIGR02385">
    <property type="entry name" value="RelE_StbE"/>
    <property type="match status" value="1"/>
</dbReference>
<proteinExistence type="predicted"/>
<dbReference type="InterPro" id="IPR035093">
    <property type="entry name" value="RelE/ParE_toxin_dom_sf"/>
</dbReference>
<dbReference type="Pfam" id="PF15738">
    <property type="entry name" value="YafQ_toxin"/>
    <property type="match status" value="1"/>
</dbReference>
<dbReference type="EMBL" id="LBSM01000005">
    <property type="protein sequence ID" value="KKQ18367.1"/>
    <property type="molecule type" value="Genomic_DNA"/>
</dbReference>
<evidence type="ECO:0000313" key="3">
    <source>
        <dbReference type="Proteomes" id="UP000034508"/>
    </source>
</evidence>
<dbReference type="AlphaFoldDB" id="A0A0G0FKP4"/>
<dbReference type="SUPFAM" id="SSF143011">
    <property type="entry name" value="RelE-like"/>
    <property type="match status" value="1"/>
</dbReference>
<accession>A0A0G0FKP4</accession>
<dbReference type="Gene3D" id="3.30.2310.20">
    <property type="entry name" value="RelE-like"/>
    <property type="match status" value="1"/>
</dbReference>
<dbReference type="InterPro" id="IPR004386">
    <property type="entry name" value="Toxin_YafQ-like"/>
</dbReference>
<evidence type="ECO:0000313" key="2">
    <source>
        <dbReference type="EMBL" id="KKQ18367.1"/>
    </source>
</evidence>
<sequence length="90" mass="10707">MNIKYSTTFKKQYKKSPKKIQEKVKERISLFVQNPTNQLLNNHALTGKYQGYRSINITGDWRAIYSIRLDLKSKQEYYFELVGTHNQLYG</sequence>
<organism evidence="2 3">
    <name type="scientific">Berkelbacteria bacterium GW2011_GWA1_36_9</name>
    <dbReference type="NCBI Taxonomy" id="1618331"/>
    <lineage>
        <taxon>Bacteria</taxon>
        <taxon>Candidatus Berkelbacteria</taxon>
    </lineage>
</organism>
<reference evidence="2 3" key="1">
    <citation type="journal article" date="2015" name="Nature">
        <title>rRNA introns, odd ribosomes, and small enigmatic genomes across a large radiation of phyla.</title>
        <authorList>
            <person name="Brown C.T."/>
            <person name="Hug L.A."/>
            <person name="Thomas B.C."/>
            <person name="Sharon I."/>
            <person name="Castelle C.J."/>
            <person name="Singh A."/>
            <person name="Wilkins M.J."/>
            <person name="Williams K.H."/>
            <person name="Banfield J.F."/>
        </authorList>
    </citation>
    <scope>NUCLEOTIDE SEQUENCE [LARGE SCALE GENOMIC DNA]</scope>
</reference>
<name>A0A0G0FKP4_9BACT</name>